<dbReference type="EMBL" id="JWZX01001102">
    <property type="protein sequence ID" value="KOO34762.1"/>
    <property type="molecule type" value="Genomic_DNA"/>
</dbReference>
<dbReference type="Pfam" id="PF13426">
    <property type="entry name" value="PAS_9"/>
    <property type="match status" value="2"/>
</dbReference>
<dbReference type="SMART" id="SM00091">
    <property type="entry name" value="PAS"/>
    <property type="match status" value="2"/>
</dbReference>
<dbReference type="GO" id="GO:0005634">
    <property type="term" value="C:nucleus"/>
    <property type="evidence" value="ECO:0007669"/>
    <property type="project" value="TreeGrafter"/>
</dbReference>
<evidence type="ECO:0000256" key="3">
    <source>
        <dbReference type="ARBA" id="ARBA00022991"/>
    </source>
</evidence>
<dbReference type="PANTHER" id="PTHR47429:SF2">
    <property type="entry name" value="PROTEIN TWIN LOV 1"/>
    <property type="match status" value="1"/>
</dbReference>
<keyword evidence="2" id="KW-0288">FMN</keyword>
<dbReference type="AlphaFoldDB" id="A0A0M0K817"/>
<keyword evidence="1" id="KW-0285">Flavoprotein</keyword>
<dbReference type="Proteomes" id="UP000037460">
    <property type="component" value="Unassembled WGS sequence"/>
</dbReference>
<dbReference type="InterPro" id="IPR035965">
    <property type="entry name" value="PAS-like_dom_sf"/>
</dbReference>
<reference evidence="7" key="1">
    <citation type="journal article" date="2015" name="PLoS Genet.">
        <title>Genome Sequence and Transcriptome Analyses of Chrysochromulina tobin: Metabolic Tools for Enhanced Algal Fitness in the Prominent Order Prymnesiales (Haptophyceae).</title>
        <authorList>
            <person name="Hovde B.T."/>
            <person name="Deodato C.R."/>
            <person name="Hunsperger H.M."/>
            <person name="Ryken S.A."/>
            <person name="Yost W."/>
            <person name="Jha R.K."/>
            <person name="Patterson J."/>
            <person name="Monnat R.J. Jr."/>
            <person name="Barlow S.B."/>
            <person name="Starkenburg S.R."/>
            <person name="Cattolico R.A."/>
        </authorList>
    </citation>
    <scope>NUCLEOTIDE SEQUENCE</scope>
    <source>
        <strain evidence="7">CCMP291</strain>
    </source>
</reference>
<dbReference type="OrthoDB" id="447251at2759"/>
<dbReference type="PANTHER" id="PTHR47429">
    <property type="entry name" value="PROTEIN TWIN LOV 1"/>
    <property type="match status" value="1"/>
</dbReference>
<evidence type="ECO:0000259" key="5">
    <source>
        <dbReference type="PROSITE" id="PS50113"/>
    </source>
</evidence>
<gene>
    <name evidence="6" type="ORF">Ctob_016564</name>
</gene>
<evidence type="ECO:0000313" key="6">
    <source>
        <dbReference type="EMBL" id="KOO34762.1"/>
    </source>
</evidence>
<feature type="non-terminal residue" evidence="6">
    <location>
        <position position="704"/>
    </location>
</feature>
<sequence length="704" mass="77161">MSLKTRLLKLERLLKLLPKTVEVLGAAVGDMHFIKESEAEQRTELSVKLESALQGATVGAPSPPIFASASDHYANNREGNNREAAAPVPARAALKLNVDVAKMAEVMGVSAPTGGSFIEQMTAVFDQLPHAMVIVDMELPGVRQMYVNAADERLTGYPKAEQLGRNCRFLQGQRTEAAAVRQMVRCIRDRAQSTLRVTNYRKDGSAFSNILTLHPIVDSEGTYRYQVGVLSDASNEASEGPALQRLRAALPSVFDVSQQPRSRQYAEAVSTVSSDAQQAQWRASLAKFTRLVWSLDWEGALRSLCTQPEAMSMFGRWCTEKAPEDAMHLELLVLTAQLSKLPPAQQQQQAIALCERYLQKQHTDGAAAFAELAAQAGAALTSIASTSFPKFVQSKACLPLVESLVGSAAGSLRSAKKLIWDEYEVPPDLAGWVHSFVQVAETYPACIVLSDMSIPGNPMFFVNREFARVTGYAKDEAQGRNCRFLQGPKTEPQSVAVIQDTLRRGVDCHVKITNYRKSGEIFENLLTMRPVHDSNGVYRLCIGVQFEITRDMSLKTRLLKLERLIKLLPTTIEVSSATAQPTHMRLENEAEQRTELDVKLESALQGATVGAQATEHRLDETAHFDDNRDEMLRHLKSRGKAARVLPAYEEPAAQLPALSAAKNTALNADVAKMAAVMGVSAPTGGSFIEQMTAVFDQLPHAMVI</sequence>
<dbReference type="SMART" id="SM00086">
    <property type="entry name" value="PAC"/>
    <property type="match status" value="2"/>
</dbReference>
<keyword evidence="7" id="KW-1185">Reference proteome</keyword>
<dbReference type="GO" id="GO:0016301">
    <property type="term" value="F:kinase activity"/>
    <property type="evidence" value="ECO:0007669"/>
    <property type="project" value="UniProtKB-KW"/>
</dbReference>
<feature type="domain" description="PAS" evidence="4">
    <location>
        <begin position="436"/>
        <end position="505"/>
    </location>
</feature>
<comment type="caution">
    <text evidence="6">The sequence shown here is derived from an EMBL/GenBank/DDBJ whole genome shotgun (WGS) entry which is preliminary data.</text>
</comment>
<dbReference type="CDD" id="cd00130">
    <property type="entry name" value="PAS"/>
    <property type="match status" value="2"/>
</dbReference>
<organism evidence="6 7">
    <name type="scientific">Chrysochromulina tobinii</name>
    <dbReference type="NCBI Taxonomy" id="1460289"/>
    <lineage>
        <taxon>Eukaryota</taxon>
        <taxon>Haptista</taxon>
        <taxon>Haptophyta</taxon>
        <taxon>Prymnesiophyceae</taxon>
        <taxon>Prymnesiales</taxon>
        <taxon>Chrysochromulinaceae</taxon>
        <taxon>Chrysochromulina</taxon>
    </lineage>
</organism>
<feature type="domain" description="PAS" evidence="4">
    <location>
        <begin position="117"/>
        <end position="166"/>
    </location>
</feature>
<evidence type="ECO:0000259" key="4">
    <source>
        <dbReference type="PROSITE" id="PS50112"/>
    </source>
</evidence>
<evidence type="ECO:0000256" key="2">
    <source>
        <dbReference type="ARBA" id="ARBA00022643"/>
    </source>
</evidence>
<keyword evidence="6" id="KW-0418">Kinase</keyword>
<proteinExistence type="predicted"/>
<dbReference type="PROSITE" id="PS50113">
    <property type="entry name" value="PAC"/>
    <property type="match status" value="1"/>
</dbReference>
<dbReference type="InterPro" id="IPR001610">
    <property type="entry name" value="PAC"/>
</dbReference>
<dbReference type="SUPFAM" id="SSF55785">
    <property type="entry name" value="PYP-like sensor domain (PAS domain)"/>
    <property type="match status" value="2"/>
</dbReference>
<keyword evidence="6" id="KW-0808">Transferase</keyword>
<evidence type="ECO:0000256" key="1">
    <source>
        <dbReference type="ARBA" id="ARBA00022630"/>
    </source>
</evidence>
<name>A0A0M0K817_9EUKA</name>
<accession>A0A0M0K817</accession>
<dbReference type="InterPro" id="IPR000014">
    <property type="entry name" value="PAS"/>
</dbReference>
<feature type="domain" description="PAC" evidence="5">
    <location>
        <begin position="191"/>
        <end position="245"/>
    </location>
</feature>
<dbReference type="InterPro" id="IPR000700">
    <property type="entry name" value="PAS-assoc_C"/>
</dbReference>
<dbReference type="Gene3D" id="3.30.450.20">
    <property type="entry name" value="PAS domain"/>
    <property type="match status" value="2"/>
</dbReference>
<evidence type="ECO:0000313" key="7">
    <source>
        <dbReference type="Proteomes" id="UP000037460"/>
    </source>
</evidence>
<dbReference type="NCBIfam" id="TIGR00229">
    <property type="entry name" value="sensory_box"/>
    <property type="match status" value="2"/>
</dbReference>
<protein>
    <submittedName>
        <fullName evidence="6">Signal transduction histidine kinase</fullName>
    </submittedName>
</protein>
<keyword evidence="3" id="KW-0157">Chromophore</keyword>
<dbReference type="PROSITE" id="PS50112">
    <property type="entry name" value="PAS"/>
    <property type="match status" value="2"/>
</dbReference>